<reference evidence="1" key="2">
    <citation type="journal article" date="2015" name="Data Brief">
        <title>Shoot transcriptome of the giant reed, Arundo donax.</title>
        <authorList>
            <person name="Barrero R.A."/>
            <person name="Guerrero F.D."/>
            <person name="Moolhuijzen P."/>
            <person name="Goolsby J.A."/>
            <person name="Tidwell J."/>
            <person name="Bellgard S.E."/>
            <person name="Bellgard M.I."/>
        </authorList>
    </citation>
    <scope>NUCLEOTIDE SEQUENCE</scope>
    <source>
        <tissue evidence="1">Shoot tissue taken approximately 20 cm above the soil surface</tissue>
    </source>
</reference>
<name>A0A0A9FQR6_ARUDO</name>
<proteinExistence type="predicted"/>
<accession>A0A0A9FQR6</accession>
<sequence length="38" mass="4348">MDAIQLLCSSVVVVSQCRDKPPQCIFPKEKYHHSTFLV</sequence>
<reference evidence="1" key="1">
    <citation type="submission" date="2014-09" db="EMBL/GenBank/DDBJ databases">
        <authorList>
            <person name="Magalhaes I.L.F."/>
            <person name="Oliveira U."/>
            <person name="Santos F.R."/>
            <person name="Vidigal T.H.D.A."/>
            <person name="Brescovit A.D."/>
            <person name="Santos A.J."/>
        </authorList>
    </citation>
    <scope>NUCLEOTIDE SEQUENCE</scope>
    <source>
        <tissue evidence="1">Shoot tissue taken approximately 20 cm above the soil surface</tissue>
    </source>
</reference>
<organism evidence="1">
    <name type="scientific">Arundo donax</name>
    <name type="common">Giant reed</name>
    <name type="synonym">Donax arundinaceus</name>
    <dbReference type="NCBI Taxonomy" id="35708"/>
    <lineage>
        <taxon>Eukaryota</taxon>
        <taxon>Viridiplantae</taxon>
        <taxon>Streptophyta</taxon>
        <taxon>Embryophyta</taxon>
        <taxon>Tracheophyta</taxon>
        <taxon>Spermatophyta</taxon>
        <taxon>Magnoliopsida</taxon>
        <taxon>Liliopsida</taxon>
        <taxon>Poales</taxon>
        <taxon>Poaceae</taxon>
        <taxon>PACMAD clade</taxon>
        <taxon>Arundinoideae</taxon>
        <taxon>Arundineae</taxon>
        <taxon>Arundo</taxon>
    </lineage>
</organism>
<dbReference type="EMBL" id="GBRH01187248">
    <property type="protein sequence ID" value="JAE10648.1"/>
    <property type="molecule type" value="Transcribed_RNA"/>
</dbReference>
<evidence type="ECO:0000313" key="1">
    <source>
        <dbReference type="EMBL" id="JAE10648.1"/>
    </source>
</evidence>
<protein>
    <submittedName>
        <fullName evidence="1">Uncharacterized protein</fullName>
    </submittedName>
</protein>
<dbReference type="AlphaFoldDB" id="A0A0A9FQR6"/>